<evidence type="ECO:0000313" key="3">
    <source>
        <dbReference type="Proteomes" id="UP000709466"/>
    </source>
</evidence>
<dbReference type="Proteomes" id="UP000709466">
    <property type="component" value="Unassembled WGS sequence"/>
</dbReference>
<accession>A0ABX0VY25</accession>
<protein>
    <submittedName>
        <fullName evidence="2">Uncharacterized protein</fullName>
    </submittedName>
</protein>
<feature type="signal peptide" evidence="1">
    <location>
        <begin position="1"/>
        <end position="18"/>
    </location>
</feature>
<dbReference type="RefSeq" id="WP_167638344.1">
    <property type="nucleotide sequence ID" value="NZ_JAATOP010000006.1"/>
</dbReference>
<name>A0ABX0VY25_9RHOB</name>
<sequence>MKALITSALLLATGAAQADCVTLAETFEVCDLEGTTDAGMEDNFYFMEVEDARIHAVGLPVMDGIATEMDVLGQEAYGFTAMRPNTQVFEILDAQKLDCAAPSRVIAYRADGLMAVYTIYTVQDRYVLFMSNGANGDTPLAEHDQLISQFGDRNGLRKDCDIG</sequence>
<gene>
    <name evidence="2" type="ORF">HCZ30_11040</name>
</gene>
<comment type="caution">
    <text evidence="2">The sequence shown here is derived from an EMBL/GenBank/DDBJ whole genome shotgun (WGS) entry which is preliminary data.</text>
</comment>
<organism evidence="2 3">
    <name type="scientific">Marivivens donghaensis</name>
    <dbReference type="NCBI Taxonomy" id="1699413"/>
    <lineage>
        <taxon>Bacteria</taxon>
        <taxon>Pseudomonadati</taxon>
        <taxon>Pseudomonadota</taxon>
        <taxon>Alphaproteobacteria</taxon>
        <taxon>Rhodobacterales</taxon>
        <taxon>Paracoccaceae</taxon>
        <taxon>Marivivens group</taxon>
        <taxon>Marivivens</taxon>
    </lineage>
</organism>
<keyword evidence="3" id="KW-1185">Reference proteome</keyword>
<keyword evidence="1" id="KW-0732">Signal</keyword>
<reference evidence="2 3" key="1">
    <citation type="submission" date="2020-03" db="EMBL/GenBank/DDBJ databases">
        <title>Bacterial isolates of synthetic phycosphere.</title>
        <authorList>
            <person name="Fu H."/>
            <person name="Moran M.A."/>
        </authorList>
    </citation>
    <scope>NUCLEOTIDE SEQUENCE [LARGE SCALE GENOMIC DNA]</scope>
    <source>
        <strain evidence="2 3">HF1</strain>
    </source>
</reference>
<evidence type="ECO:0000313" key="2">
    <source>
        <dbReference type="EMBL" id="NIY72965.1"/>
    </source>
</evidence>
<proteinExistence type="predicted"/>
<dbReference type="EMBL" id="JAATOP010000006">
    <property type="protein sequence ID" value="NIY72965.1"/>
    <property type="molecule type" value="Genomic_DNA"/>
</dbReference>
<evidence type="ECO:0000256" key="1">
    <source>
        <dbReference type="SAM" id="SignalP"/>
    </source>
</evidence>
<feature type="chain" id="PRO_5045263955" evidence="1">
    <location>
        <begin position="19"/>
        <end position="163"/>
    </location>
</feature>